<protein>
    <recommendedName>
        <fullName evidence="3">SMI1/KNR4 family protein</fullName>
    </recommendedName>
</protein>
<evidence type="ECO:0008006" key="3">
    <source>
        <dbReference type="Google" id="ProtNLM"/>
    </source>
</evidence>
<reference evidence="1 2" key="1">
    <citation type="submission" date="2024-09" db="EMBL/GenBank/DDBJ databases">
        <authorList>
            <person name="Sun Q."/>
            <person name="Mori K."/>
        </authorList>
    </citation>
    <scope>NUCLEOTIDE SEQUENCE [LARGE SCALE GENOMIC DNA]</scope>
    <source>
        <strain evidence="1 2">KCTC 23315</strain>
    </source>
</reference>
<proteinExistence type="predicted"/>
<dbReference type="Proteomes" id="UP001589813">
    <property type="component" value="Unassembled WGS sequence"/>
</dbReference>
<dbReference type="EMBL" id="JBHLXP010000001">
    <property type="protein sequence ID" value="MFC0047291.1"/>
    <property type="molecule type" value="Genomic_DNA"/>
</dbReference>
<comment type="caution">
    <text evidence="1">The sequence shown here is derived from an EMBL/GenBank/DDBJ whole genome shotgun (WGS) entry which is preliminary data.</text>
</comment>
<evidence type="ECO:0000313" key="2">
    <source>
        <dbReference type="Proteomes" id="UP001589813"/>
    </source>
</evidence>
<sequence length="192" mass="21717">MNGHLPYNEISSMLNCGSSVGNKVSDSGAIFLGHMPEVAPKAYLHVIYPPIDEKSILELNEILKPAILHSSLIDFFRFANGMNLFFKKGFRVFGYVPAEKRVSEGFFDYPDDILHANGDIRIKGSESNEITIGWYLADSSYVNLDECGRVVRFNPSNPKKIIQCWPDIKSWLISEIERLNNDFSHVTSQNNN</sequence>
<dbReference type="RefSeq" id="WP_377240445.1">
    <property type="nucleotide sequence ID" value="NZ_JBHLXP010000001.1"/>
</dbReference>
<organism evidence="1 2">
    <name type="scientific">Rheinheimera tilapiae</name>
    <dbReference type="NCBI Taxonomy" id="875043"/>
    <lineage>
        <taxon>Bacteria</taxon>
        <taxon>Pseudomonadati</taxon>
        <taxon>Pseudomonadota</taxon>
        <taxon>Gammaproteobacteria</taxon>
        <taxon>Chromatiales</taxon>
        <taxon>Chromatiaceae</taxon>
        <taxon>Rheinheimera</taxon>
    </lineage>
</organism>
<gene>
    <name evidence="1" type="ORF">ACFFJP_03175</name>
</gene>
<name>A0ABV6B8V0_9GAMM</name>
<accession>A0ABV6B8V0</accession>
<evidence type="ECO:0000313" key="1">
    <source>
        <dbReference type="EMBL" id="MFC0047291.1"/>
    </source>
</evidence>
<keyword evidence="2" id="KW-1185">Reference proteome</keyword>